<name>A0A098G3U3_9GAMM</name>
<dbReference type="PANTHER" id="PTHR45180">
    <property type="entry name" value="OS01G0307686 PROTEIN"/>
    <property type="match status" value="1"/>
</dbReference>
<keyword evidence="3" id="KW-1185">Reference proteome</keyword>
<reference evidence="3" key="1">
    <citation type="submission" date="2014-09" db="EMBL/GenBank/DDBJ databases">
        <authorList>
            <person name="Gomez-Valero L."/>
        </authorList>
    </citation>
    <scope>NUCLEOTIDE SEQUENCE [LARGE SCALE GENOMIC DNA]</scope>
    <source>
        <strain evidence="3">ATCC700992</strain>
    </source>
</reference>
<dbReference type="KEGG" id="lfa:LFA_1221"/>
<dbReference type="Proteomes" id="UP000032430">
    <property type="component" value="Chromosome I"/>
</dbReference>
<dbReference type="InterPro" id="IPR029063">
    <property type="entry name" value="SAM-dependent_MTases_sf"/>
</dbReference>
<dbReference type="SUPFAM" id="SSF53335">
    <property type="entry name" value="S-adenosyl-L-methionine-dependent methyltransferases"/>
    <property type="match status" value="1"/>
</dbReference>
<dbReference type="PANTHER" id="PTHR45180:SF1">
    <property type="entry name" value="OS01G0307686 PROTEIN"/>
    <property type="match status" value="1"/>
</dbReference>
<dbReference type="Gene3D" id="3.40.50.150">
    <property type="entry name" value="Vaccinia Virus protein VP39"/>
    <property type="match status" value="1"/>
</dbReference>
<proteinExistence type="predicted"/>
<dbReference type="STRING" id="1212491.LFA_1221"/>
<dbReference type="InterPro" id="IPR013216">
    <property type="entry name" value="Methyltransf_11"/>
</dbReference>
<dbReference type="GO" id="GO:0008757">
    <property type="term" value="F:S-adenosylmethionine-dependent methyltransferase activity"/>
    <property type="evidence" value="ECO:0007669"/>
    <property type="project" value="InterPro"/>
</dbReference>
<accession>A0A098G3U3</accession>
<dbReference type="RefSeq" id="WP_045095276.1">
    <property type="nucleotide sequence ID" value="NZ_LN614827.1"/>
</dbReference>
<dbReference type="Pfam" id="PF08241">
    <property type="entry name" value="Methyltransf_11"/>
    <property type="match status" value="1"/>
</dbReference>
<keyword evidence="2" id="KW-0830">Ubiquinone</keyword>
<organism evidence="2 3">
    <name type="scientific">Legionella fallonii LLAP-10</name>
    <dbReference type="NCBI Taxonomy" id="1212491"/>
    <lineage>
        <taxon>Bacteria</taxon>
        <taxon>Pseudomonadati</taxon>
        <taxon>Pseudomonadota</taxon>
        <taxon>Gammaproteobacteria</taxon>
        <taxon>Legionellales</taxon>
        <taxon>Legionellaceae</taxon>
        <taxon>Legionella</taxon>
    </lineage>
</organism>
<dbReference type="EMBL" id="LN614827">
    <property type="protein sequence ID" value="CEG56649.1"/>
    <property type="molecule type" value="Genomic_DNA"/>
</dbReference>
<dbReference type="CDD" id="cd02440">
    <property type="entry name" value="AdoMet_MTases"/>
    <property type="match status" value="1"/>
</dbReference>
<gene>
    <name evidence="2" type="ORF">LFA_1221</name>
</gene>
<sequence length="255" mass="29838">MNEVSREYIKHFNQQSDQYLLCRPDYPQELFDYFAQLVAPDASIWDCGTGNGQAAKELATRFSKVIATDINQKQLDVANKAPNIDYICAPAEHTPIQADTISLVTVAQALHWFKFPEFYQEVKRVSKTGGYIAAWCYSLGFFGTDLDKVIKKLYYDILGAEFWPRERFYIDEQYQTIPFPFHKISTPQWFIDKKITFNELIGYLSTWSAVKEYQARQQRNPIELIYSELQSFWGDEQEGRMIRWPIHCLLGKVHD</sequence>
<evidence type="ECO:0000313" key="2">
    <source>
        <dbReference type="EMBL" id="CEG56649.1"/>
    </source>
</evidence>
<keyword evidence="2" id="KW-0489">Methyltransferase</keyword>
<evidence type="ECO:0000313" key="3">
    <source>
        <dbReference type="Proteomes" id="UP000032430"/>
    </source>
</evidence>
<dbReference type="HOGENOM" id="CLU_049344_5_1_6"/>
<protein>
    <submittedName>
        <fullName evidence="2">Methylase involved in ubiquinone/menaquinone biosynthesis</fullName>
    </submittedName>
</protein>
<dbReference type="AlphaFoldDB" id="A0A098G3U3"/>
<dbReference type="GO" id="GO:0032259">
    <property type="term" value="P:methylation"/>
    <property type="evidence" value="ECO:0007669"/>
    <property type="project" value="UniProtKB-KW"/>
</dbReference>
<keyword evidence="2" id="KW-0808">Transferase</keyword>
<evidence type="ECO:0000259" key="1">
    <source>
        <dbReference type="Pfam" id="PF08241"/>
    </source>
</evidence>
<feature type="domain" description="Methyltransferase type 11" evidence="1">
    <location>
        <begin position="46"/>
        <end position="133"/>
    </location>
</feature>